<feature type="compositionally biased region" description="Basic residues" evidence="1">
    <location>
        <begin position="83"/>
        <end position="92"/>
    </location>
</feature>
<feature type="region of interest" description="Disordered" evidence="1">
    <location>
        <begin position="330"/>
        <end position="352"/>
    </location>
</feature>
<dbReference type="PROSITE" id="PS50096">
    <property type="entry name" value="IQ"/>
    <property type="match status" value="1"/>
</dbReference>
<evidence type="ECO:0000313" key="3">
    <source>
        <dbReference type="Proteomes" id="UP000070121"/>
    </source>
</evidence>
<proteinExistence type="predicted"/>
<sequence>MLSDDCRRSLYYVRPACAGLPTRTAANVMRAACGGYLVKRAWRRRRRLEQTQPTPYSHRARTVIGPAAAGATGGAKGRAAHGPSRHRGRRRPVANPPRAELLMAAQSYLWTRRQPPFPRRGGQPGGAFVAGGCPRHHSGLEPLLAYQRPAASGLRLARKLLATLGPGQRATPSVIPRPRVPVAFIDQPIRSTQHNVQRSHPARRGRDFPPSHRGRSEMPLEEDRRTVLLRRRGWLCKGYHDAERAMYEEMMPAVEWLRLGWREICRLTLAACAGASGPQRRRWSKRASVALAFRKQVRDINLILGVHPADLASHDHWLWAVTEPLAAALGSPSPWGNEERPGQGEWQRPKKACHAPPRLLRRPFCAAAEEDEEDEEDGPPVTSSPAAPPPGSEPSVQTSWEDIWAKRRLQLIEDLVQQTVQLYHTSSSCPPSAVLGLTSSLAHSLLVLRSWSSELSAFSVDGSLPLARAGLGPPVPLKRLLRARRLWARLLDELGAVTPEQQAAHNLLSGCMPLILRESSPAPAAVARPRPDKLWDDLYARLCALADEPLSGVGGAAPTRLEAARAAAKASMALFIRTLCPGNLEYQAGNGEVMVLLSALLPVRPVLTLISETECWPTLVSLHGLARLLVATSDWVLLTNRRLRCLVHLGLCARFRTTHIGEGESRESIHWIDDLVGRRATWPVLFDGRRPPATEAEAKCWMARLFVDHEARAPDPGRLVRAWARRAESYIDDGPFGWVARSIDDGAEEVHMGWVSAVEQRLPADATQKEVAQALAEDVRSRCDLPRVGLIFRRVLENAPRCLRDAGPELAAIDHVSALDRLLVRAARSGRLDPPTLDLLRCGDTQELGPSVKR</sequence>
<dbReference type="AlphaFoldDB" id="A0A135UL29"/>
<name>A0A135UL29_9PEZI</name>
<feature type="region of interest" description="Disordered" evidence="1">
    <location>
        <begin position="192"/>
        <end position="220"/>
    </location>
</feature>
<feature type="compositionally biased region" description="Acidic residues" evidence="1">
    <location>
        <begin position="368"/>
        <end position="378"/>
    </location>
</feature>
<reference evidence="2 3" key="1">
    <citation type="submission" date="2014-02" db="EMBL/GenBank/DDBJ databases">
        <title>The genome sequence of Colletotrichum salicis CBS 607.94.</title>
        <authorList>
            <person name="Baroncelli R."/>
            <person name="Thon M.R."/>
        </authorList>
    </citation>
    <scope>NUCLEOTIDE SEQUENCE [LARGE SCALE GENOMIC DNA]</scope>
    <source>
        <strain evidence="2 3">CBS 607.94</strain>
    </source>
</reference>
<organism evidence="2 3">
    <name type="scientific">Colletotrichum salicis</name>
    <dbReference type="NCBI Taxonomy" id="1209931"/>
    <lineage>
        <taxon>Eukaryota</taxon>
        <taxon>Fungi</taxon>
        <taxon>Dikarya</taxon>
        <taxon>Ascomycota</taxon>
        <taxon>Pezizomycotina</taxon>
        <taxon>Sordariomycetes</taxon>
        <taxon>Hypocreomycetidae</taxon>
        <taxon>Glomerellales</taxon>
        <taxon>Glomerellaceae</taxon>
        <taxon>Colletotrichum</taxon>
        <taxon>Colletotrichum acutatum species complex</taxon>
    </lineage>
</organism>
<protein>
    <submittedName>
        <fullName evidence="2">Uncharacterized protein</fullName>
    </submittedName>
</protein>
<feature type="region of interest" description="Disordered" evidence="1">
    <location>
        <begin position="48"/>
        <end position="93"/>
    </location>
</feature>
<accession>A0A135UL29</accession>
<evidence type="ECO:0000313" key="2">
    <source>
        <dbReference type="EMBL" id="KXH61121.1"/>
    </source>
</evidence>
<keyword evidence="3" id="KW-1185">Reference proteome</keyword>
<dbReference type="Proteomes" id="UP000070121">
    <property type="component" value="Unassembled WGS sequence"/>
</dbReference>
<evidence type="ECO:0000256" key="1">
    <source>
        <dbReference type="SAM" id="MobiDB-lite"/>
    </source>
</evidence>
<feature type="region of interest" description="Disordered" evidence="1">
    <location>
        <begin position="368"/>
        <end position="398"/>
    </location>
</feature>
<comment type="caution">
    <text evidence="2">The sequence shown here is derived from an EMBL/GenBank/DDBJ whole genome shotgun (WGS) entry which is preliminary data.</text>
</comment>
<dbReference type="EMBL" id="JFFI01001319">
    <property type="protein sequence ID" value="KXH61121.1"/>
    <property type="molecule type" value="Genomic_DNA"/>
</dbReference>
<feature type="compositionally biased region" description="Basic and acidic residues" evidence="1">
    <location>
        <begin position="204"/>
        <end position="220"/>
    </location>
</feature>
<gene>
    <name evidence="2" type="ORF">CSAL01_13336</name>
</gene>